<dbReference type="KEGG" id="brq:CIT40_22665"/>
<gene>
    <name evidence="2" type="ORF">CIT40_22665</name>
</gene>
<dbReference type="OrthoDB" id="8254518at2"/>
<keyword evidence="3" id="KW-1185">Reference proteome</keyword>
<protein>
    <submittedName>
        <fullName evidence="2">Uncharacterized protein</fullName>
    </submittedName>
</protein>
<organism evidence="2 3">
    <name type="scientific">Bradyrhizobium amphicarpaeae</name>
    <dbReference type="NCBI Taxonomy" id="1404768"/>
    <lineage>
        <taxon>Bacteria</taxon>
        <taxon>Pseudomonadati</taxon>
        <taxon>Pseudomonadota</taxon>
        <taxon>Alphaproteobacteria</taxon>
        <taxon>Hyphomicrobiales</taxon>
        <taxon>Nitrobacteraceae</taxon>
        <taxon>Bradyrhizobium</taxon>
    </lineage>
</organism>
<evidence type="ECO:0000313" key="2">
    <source>
        <dbReference type="EMBL" id="AWM04826.1"/>
    </source>
</evidence>
<dbReference type="RefSeq" id="WP_094891633.1">
    <property type="nucleotide sequence ID" value="NZ_CP029426.2"/>
</dbReference>
<name>A0A2U8Q3X1_9BRAD</name>
<dbReference type="Proteomes" id="UP000215884">
    <property type="component" value="Chromosome"/>
</dbReference>
<reference evidence="2 3" key="1">
    <citation type="journal article" date="2017" name="Syst. Appl. Microbiol.">
        <title>Soybeans inoculated with root zone soils of Canadian native legumes harbour diverse and novel Bradyrhizobium spp. that possess agricultural potential.</title>
        <authorList>
            <person name="Bromfield E.S.P."/>
            <person name="Cloutier S."/>
            <person name="Tambong J.T."/>
            <person name="Tran Thi T.V."/>
        </authorList>
    </citation>
    <scope>NUCLEOTIDE SEQUENCE [LARGE SCALE GENOMIC DNA]</scope>
    <source>
        <strain evidence="2 3">39S1MB</strain>
    </source>
</reference>
<evidence type="ECO:0000256" key="1">
    <source>
        <dbReference type="SAM" id="MobiDB-lite"/>
    </source>
</evidence>
<dbReference type="AlphaFoldDB" id="A0A2U8Q3X1"/>
<reference evidence="2 3" key="2">
    <citation type="journal article" date="2019" name="Int. J. Syst. Evol. Microbiol.">
        <title>Description and complete genome sequence of Bradyrhizobium amphicarpaeae sp. nov., harbouring photosystem and nitrogen-fixation genes.</title>
        <authorList>
            <person name="Bromfield E.S.P."/>
            <person name="Cloutier S."/>
            <person name="Nguyen H.D.T."/>
        </authorList>
    </citation>
    <scope>NUCLEOTIDE SEQUENCE [LARGE SCALE GENOMIC DNA]</scope>
    <source>
        <strain evidence="2 3">39S1MB</strain>
    </source>
</reference>
<evidence type="ECO:0000313" key="3">
    <source>
        <dbReference type="Proteomes" id="UP000215884"/>
    </source>
</evidence>
<dbReference type="EMBL" id="CP029426">
    <property type="protein sequence ID" value="AWM04826.1"/>
    <property type="molecule type" value="Genomic_DNA"/>
</dbReference>
<accession>A0A2U8Q3X1</accession>
<sequence length="63" mass="6871">MMPRTHRETPQGDDKPRSDKARDLQEAIIEDAAETGDSGRDLVHGEGGTIDLPTRPGDLSKDD</sequence>
<feature type="compositionally biased region" description="Basic and acidic residues" evidence="1">
    <location>
        <begin position="1"/>
        <end position="25"/>
    </location>
</feature>
<feature type="region of interest" description="Disordered" evidence="1">
    <location>
        <begin position="1"/>
        <end position="63"/>
    </location>
</feature>
<proteinExistence type="predicted"/>